<evidence type="ECO:0000313" key="2">
    <source>
        <dbReference type="Proteomes" id="UP000286208"/>
    </source>
</evidence>
<dbReference type="GO" id="GO:0000287">
    <property type="term" value="F:magnesium ion binding"/>
    <property type="evidence" value="ECO:0007669"/>
    <property type="project" value="InterPro"/>
</dbReference>
<sequence length="117" mass="12762">MDTNLAAFFSALDQLVRKTPLRIDRPRGSAHPRFPEVVYPVDYGYLEDTAGGDGEGVDVFRGSADGAGVVGVALTADLTKRDVEVKVLLACSEDEIDLIGHFLHERLRLNAALVRRP</sequence>
<protein>
    <submittedName>
        <fullName evidence="1">Inorganic pyrophosphatase</fullName>
    </submittedName>
</protein>
<keyword evidence="2" id="KW-1185">Reference proteome</keyword>
<evidence type="ECO:0000313" key="1">
    <source>
        <dbReference type="EMBL" id="RVW10172.1"/>
    </source>
</evidence>
<dbReference type="Proteomes" id="UP000286208">
    <property type="component" value="Unassembled WGS sequence"/>
</dbReference>
<proteinExistence type="predicted"/>
<dbReference type="Gene3D" id="3.90.80.10">
    <property type="entry name" value="Inorganic pyrophosphatase"/>
    <property type="match status" value="1"/>
</dbReference>
<dbReference type="OrthoDB" id="9798247at2"/>
<comment type="caution">
    <text evidence="1">The sequence shown here is derived from an EMBL/GenBank/DDBJ whole genome shotgun (WGS) entry which is preliminary data.</text>
</comment>
<dbReference type="GO" id="GO:0004427">
    <property type="term" value="F:inorganic diphosphate phosphatase activity"/>
    <property type="evidence" value="ECO:0007669"/>
    <property type="project" value="InterPro"/>
</dbReference>
<dbReference type="EMBL" id="RKLP01000003">
    <property type="protein sequence ID" value="RVW10172.1"/>
    <property type="molecule type" value="Genomic_DNA"/>
</dbReference>
<dbReference type="GO" id="GO:0006796">
    <property type="term" value="P:phosphate-containing compound metabolic process"/>
    <property type="evidence" value="ECO:0007669"/>
    <property type="project" value="InterPro"/>
</dbReference>
<accession>A0A3S3BFK5</accession>
<dbReference type="AlphaFoldDB" id="A0A3S3BFK5"/>
<dbReference type="RefSeq" id="WP_127915562.1">
    <property type="nucleotide sequence ID" value="NZ_RKLP01000003.1"/>
</dbReference>
<dbReference type="InterPro" id="IPR036649">
    <property type="entry name" value="Pyrophosphatase_sf"/>
</dbReference>
<reference evidence="1 2" key="1">
    <citation type="submission" date="2018-11" db="EMBL/GenBank/DDBJ databases">
        <title>Rhodococcus spongicola sp. nov. and Rhodococcus xishaensis sp. nov. from marine sponges.</title>
        <authorList>
            <person name="Li L."/>
            <person name="Lin H.W."/>
        </authorList>
    </citation>
    <scope>NUCLEOTIDE SEQUENCE [LARGE SCALE GENOMIC DNA]</scope>
    <source>
        <strain evidence="1 2">CCTCC AB2014297</strain>
    </source>
</reference>
<dbReference type="SUPFAM" id="SSF50324">
    <property type="entry name" value="Inorganic pyrophosphatase"/>
    <property type="match status" value="1"/>
</dbReference>
<name>A0A3S3BFK5_9NOCA</name>
<organism evidence="1 2">
    <name type="scientific">Prescottella agglutinans</name>
    <dbReference type="NCBI Taxonomy" id="1644129"/>
    <lineage>
        <taxon>Bacteria</taxon>
        <taxon>Bacillati</taxon>
        <taxon>Actinomycetota</taxon>
        <taxon>Actinomycetes</taxon>
        <taxon>Mycobacteriales</taxon>
        <taxon>Nocardiaceae</taxon>
        <taxon>Prescottella</taxon>
    </lineage>
</organism>
<dbReference type="GO" id="GO:0005737">
    <property type="term" value="C:cytoplasm"/>
    <property type="evidence" value="ECO:0007669"/>
    <property type="project" value="InterPro"/>
</dbReference>
<gene>
    <name evidence="1" type="ORF">EGT67_08170</name>
</gene>